<feature type="region of interest" description="Disordered" evidence="1">
    <location>
        <begin position="68"/>
        <end position="94"/>
    </location>
</feature>
<sequence length="818" mass="88204">MWARRLSTVPWFVETLTDAAHIRSTPPHLKPSVAPPLPSDAPRPLKELHAQLVQSPLLDPTTLLITRPKPLPAGPALPLREPQGRRRRGGTYSGDSAFEVPGSLWSWICLAQVKEGTENKGGIESVVRIVRKTLLSSRPPLPIPPNSKKGMHNGWAMIDAGNFAVHVLSKQAMDRYFPADRFNPWLARGDDFSHTIMAVNDKNLPNLAQGVGVYPGMANPTSSSQPNNPMDNNFVTDPTTSDVGAGAGPTFEGDKQAKRLFKQTAGVIEGEPGIIESTNVHPLRPDSNDDDGWAHTDAKTTKDAPSISERAVGAWSAALAFAPTRRAAQSKPKPAAPRLPVGAAFTGFPTSASVSATAVVFAAPVLAESAAKADTAVPEPGWGKKVKPPSMVLDEDVNGFKSNQKRKGGGGKRSKKNKHAAPILTWDPAEPYDPLRPNDYNEYKVWKQKERIDRRERLAEERRQEDRKRARRSGSFSDSENTDTEDDERPKKTGRFEDDDRWTRSDDVPPPAVVPMSMTGDEAYQRRLAMSAPRPPPSPPRSADPDGIPGLSGARQPPMLETGDEAYLRRAAMSSASQPLPPSLAYNPFAPPSVPPPPGPPSALAAAVDARTKAAAAIAARLGALAPPPQQEEQPQKKPDPHGFAARLMQKWGHTAGQGLGADGSGIVNALTVEQVTHGKSNKAGGSKGVSIGSKMGKIINNNEDTKAREDRERFGEPSRVVVLTNMVGVDELDDELSGEIGDECSKNGTVERVVVHVVNPSPLNPEEAVRIFVVFGGPVGAWKTVRELDGRFFGGRTTRARYFPETTFAQHSLDAPL</sequence>
<accession>A0ABQ0L7U7</accession>
<dbReference type="SUPFAM" id="SSF54928">
    <property type="entry name" value="RNA-binding domain, RBD"/>
    <property type="match status" value="1"/>
</dbReference>
<organism evidence="3 4">
    <name type="scientific">Mycena chlorophos</name>
    <name type="common">Agaric fungus</name>
    <name type="synonym">Agaricus chlorophos</name>
    <dbReference type="NCBI Taxonomy" id="658473"/>
    <lineage>
        <taxon>Eukaryota</taxon>
        <taxon>Fungi</taxon>
        <taxon>Dikarya</taxon>
        <taxon>Basidiomycota</taxon>
        <taxon>Agaricomycotina</taxon>
        <taxon>Agaricomycetes</taxon>
        <taxon>Agaricomycetidae</taxon>
        <taxon>Agaricales</taxon>
        <taxon>Marasmiineae</taxon>
        <taxon>Mycenaceae</taxon>
        <taxon>Mycena</taxon>
    </lineage>
</organism>
<dbReference type="PROSITE" id="PS50174">
    <property type="entry name" value="G_PATCH"/>
    <property type="match status" value="1"/>
</dbReference>
<dbReference type="InterPro" id="IPR035979">
    <property type="entry name" value="RBD_domain_sf"/>
</dbReference>
<dbReference type="Proteomes" id="UP000815677">
    <property type="component" value="Unassembled WGS sequence"/>
</dbReference>
<feature type="region of interest" description="Disordered" evidence="1">
    <location>
        <begin position="277"/>
        <end position="306"/>
    </location>
</feature>
<keyword evidence="4" id="KW-1185">Reference proteome</keyword>
<dbReference type="CDD" id="cd12374">
    <property type="entry name" value="RRM_UHM_SPF45_PUF60"/>
    <property type="match status" value="1"/>
</dbReference>
<protein>
    <recommendedName>
        <fullName evidence="2">G-patch domain-containing protein</fullName>
    </recommendedName>
</protein>
<feature type="compositionally biased region" description="Pro residues" evidence="1">
    <location>
        <begin position="589"/>
        <end position="601"/>
    </location>
</feature>
<feature type="region of interest" description="Disordered" evidence="1">
    <location>
        <begin position="457"/>
        <end position="608"/>
    </location>
</feature>
<evidence type="ECO:0000259" key="2">
    <source>
        <dbReference type="PROSITE" id="PS50174"/>
    </source>
</evidence>
<dbReference type="Gene3D" id="3.30.70.330">
    <property type="match status" value="1"/>
</dbReference>
<dbReference type="Pfam" id="PF01585">
    <property type="entry name" value="G-patch"/>
    <property type="match status" value="1"/>
</dbReference>
<dbReference type="InterPro" id="IPR040052">
    <property type="entry name" value="RBM17"/>
</dbReference>
<feature type="compositionally biased region" description="Basic and acidic residues" evidence="1">
    <location>
        <begin position="283"/>
        <end position="302"/>
    </location>
</feature>
<feature type="region of interest" description="Disordered" evidence="1">
    <location>
        <begin position="372"/>
        <end position="438"/>
    </location>
</feature>
<reference evidence="3" key="1">
    <citation type="submission" date="2014-09" db="EMBL/GenBank/DDBJ databases">
        <title>Genome sequence of the luminous mushroom Mycena chlorophos for searching fungal bioluminescence genes.</title>
        <authorList>
            <person name="Tanaka Y."/>
            <person name="Kasuga D."/>
            <person name="Oba Y."/>
            <person name="Hase S."/>
            <person name="Sato K."/>
            <person name="Oba Y."/>
            <person name="Sakakibara Y."/>
        </authorList>
    </citation>
    <scope>NUCLEOTIDE SEQUENCE</scope>
</reference>
<feature type="compositionally biased region" description="Basic and acidic residues" evidence="1">
    <location>
        <begin position="457"/>
        <end position="468"/>
    </location>
</feature>
<dbReference type="EMBL" id="DF843209">
    <property type="protein sequence ID" value="GAT47240.1"/>
    <property type="molecule type" value="Genomic_DNA"/>
</dbReference>
<dbReference type="PANTHER" id="PTHR13288">
    <property type="entry name" value="SPLICING FACTOR 45 SPF45"/>
    <property type="match status" value="1"/>
</dbReference>
<feature type="compositionally biased region" description="Basic and acidic residues" evidence="1">
    <location>
        <begin position="488"/>
        <end position="507"/>
    </location>
</feature>
<dbReference type="InterPro" id="IPR012677">
    <property type="entry name" value="Nucleotide-bd_a/b_plait_sf"/>
</dbReference>
<dbReference type="InterPro" id="IPR000467">
    <property type="entry name" value="G_patch_dom"/>
</dbReference>
<feature type="domain" description="G-patch" evidence="2">
    <location>
        <begin position="641"/>
        <end position="691"/>
    </location>
</feature>
<proteinExistence type="predicted"/>
<evidence type="ECO:0000313" key="3">
    <source>
        <dbReference type="EMBL" id="GAT47240.1"/>
    </source>
</evidence>
<dbReference type="InterPro" id="IPR003954">
    <property type="entry name" value="RRM_euk-type"/>
</dbReference>
<evidence type="ECO:0000313" key="4">
    <source>
        <dbReference type="Proteomes" id="UP000815677"/>
    </source>
</evidence>
<dbReference type="SMART" id="SM00361">
    <property type="entry name" value="RRM_1"/>
    <property type="match status" value="1"/>
</dbReference>
<evidence type="ECO:0000256" key="1">
    <source>
        <dbReference type="SAM" id="MobiDB-lite"/>
    </source>
</evidence>
<name>A0ABQ0L7U7_MYCCL</name>
<gene>
    <name evidence="3" type="ORF">MCHLO_04705</name>
</gene>
<dbReference type="PANTHER" id="PTHR13288:SF8">
    <property type="entry name" value="SPLICING FACTOR 45"/>
    <property type="match status" value="1"/>
</dbReference>
<feature type="compositionally biased region" description="Pro residues" evidence="1">
    <location>
        <begin position="533"/>
        <end position="542"/>
    </location>
</feature>
<feature type="compositionally biased region" description="Basic residues" evidence="1">
    <location>
        <begin position="403"/>
        <end position="419"/>
    </location>
</feature>
<dbReference type="SMART" id="SM00443">
    <property type="entry name" value="G_patch"/>
    <property type="match status" value="1"/>
</dbReference>